<comment type="caution">
    <text evidence="3">The sequence shown here is derived from an EMBL/GenBank/DDBJ whole genome shotgun (WGS) entry which is preliminary data.</text>
</comment>
<dbReference type="EMBL" id="WAAU01000037">
    <property type="protein sequence ID" value="KAB1153164.1"/>
    <property type="molecule type" value="Genomic_DNA"/>
</dbReference>
<dbReference type="OrthoDB" id="1118393at2"/>
<dbReference type="AlphaFoldDB" id="A0A7J5A6H6"/>
<dbReference type="RefSeq" id="WP_150901420.1">
    <property type="nucleotide sequence ID" value="NZ_CBDCSN010000003.1"/>
</dbReference>
<sequence>MKIRQFLNIPFQFFNTNKEKWFYVSSSSIFLMLFVLIYQPFGIYEVLKNSRYNIVELLLLLLFFSCVIFLVLAFSQFVLRKQFLVKNYTIKYFLKWFFIDVLLIVCVTTIIDYFIFEEDVITIDNIMREMFFYSFLTYFSLCIVLLYPVMGILVYTYLKQLLSDKVTLEKDLTVIKEHYKIASGNEDLIKVLDENDVCKLTVAINTIYAIESQNQYILIKYLKNGRLIEQSVRTRFSKVLNELKDFPSLIKCHRSYAVNLMNIESLKYLNQKPNLILGSPEMIKIPVSKTYLKDIKTKISLY</sequence>
<feature type="transmembrane region" description="Helical" evidence="1">
    <location>
        <begin position="58"/>
        <end position="80"/>
    </location>
</feature>
<dbReference type="InterPro" id="IPR007492">
    <property type="entry name" value="LytTR_DNA-bd_dom"/>
</dbReference>
<name>A0A7J5A6H6_9FLAO</name>
<organism evidence="3 4">
    <name type="scientific">Tenacibaculum aiptasiae</name>
    <dbReference type="NCBI Taxonomy" id="426481"/>
    <lineage>
        <taxon>Bacteria</taxon>
        <taxon>Pseudomonadati</taxon>
        <taxon>Bacteroidota</taxon>
        <taxon>Flavobacteriia</taxon>
        <taxon>Flavobacteriales</taxon>
        <taxon>Flavobacteriaceae</taxon>
        <taxon>Tenacibaculum</taxon>
    </lineage>
</organism>
<feature type="domain" description="HTH LytTR-type" evidence="2">
    <location>
        <begin position="201"/>
        <end position="301"/>
    </location>
</feature>
<feature type="transmembrane region" description="Helical" evidence="1">
    <location>
        <begin position="92"/>
        <end position="115"/>
    </location>
</feature>
<protein>
    <submittedName>
        <fullName evidence="3">LytTR family transcriptional regulator</fullName>
    </submittedName>
</protein>
<feature type="transmembrane region" description="Helical" evidence="1">
    <location>
        <begin position="135"/>
        <end position="158"/>
    </location>
</feature>
<keyword evidence="1" id="KW-1133">Transmembrane helix</keyword>
<evidence type="ECO:0000313" key="3">
    <source>
        <dbReference type="EMBL" id="KAB1153164.1"/>
    </source>
</evidence>
<gene>
    <name evidence="3" type="ORF">F7018_17610</name>
</gene>
<keyword evidence="4" id="KW-1185">Reference proteome</keyword>
<dbReference type="Gene3D" id="2.40.50.1020">
    <property type="entry name" value="LytTr DNA-binding domain"/>
    <property type="match status" value="1"/>
</dbReference>
<dbReference type="PROSITE" id="PS50930">
    <property type="entry name" value="HTH_LYTTR"/>
    <property type="match status" value="1"/>
</dbReference>
<feature type="transmembrane region" description="Helical" evidence="1">
    <location>
        <begin position="21"/>
        <end position="38"/>
    </location>
</feature>
<evidence type="ECO:0000256" key="1">
    <source>
        <dbReference type="SAM" id="Phobius"/>
    </source>
</evidence>
<reference evidence="3 4" key="1">
    <citation type="submission" date="2019-09" db="EMBL/GenBank/DDBJ databases">
        <authorList>
            <person name="Cao W.R."/>
        </authorList>
    </citation>
    <scope>NUCLEOTIDE SEQUENCE [LARGE SCALE GENOMIC DNA]</scope>
    <source>
        <strain evidence="4">a4</strain>
    </source>
</reference>
<accession>A0A7J5A6H6</accession>
<dbReference type="GO" id="GO:0003677">
    <property type="term" value="F:DNA binding"/>
    <property type="evidence" value="ECO:0007669"/>
    <property type="project" value="InterPro"/>
</dbReference>
<evidence type="ECO:0000259" key="2">
    <source>
        <dbReference type="PROSITE" id="PS50930"/>
    </source>
</evidence>
<dbReference type="SMART" id="SM00850">
    <property type="entry name" value="LytTR"/>
    <property type="match status" value="1"/>
</dbReference>
<proteinExistence type="predicted"/>
<dbReference type="Proteomes" id="UP000467305">
    <property type="component" value="Unassembled WGS sequence"/>
</dbReference>
<evidence type="ECO:0000313" key="4">
    <source>
        <dbReference type="Proteomes" id="UP000467305"/>
    </source>
</evidence>
<dbReference type="Pfam" id="PF04397">
    <property type="entry name" value="LytTR"/>
    <property type="match status" value="1"/>
</dbReference>
<keyword evidence="1" id="KW-0472">Membrane</keyword>
<keyword evidence="1" id="KW-0812">Transmembrane</keyword>